<sequence>VFDLLCAVLFAVLSLCLIITHRNSEMVRYWIMFSCFGILIELILIVYAFMSNTTFQSGVIRNSFILCLGLTVEAIFVFIIYQFYLAVSSCNTCLTKRSTPDCSC</sequence>
<proteinExistence type="predicted"/>
<evidence type="ECO:0000256" key="1">
    <source>
        <dbReference type="SAM" id="Phobius"/>
    </source>
</evidence>
<keyword evidence="1" id="KW-1133">Transmembrane helix</keyword>
<reference evidence="2" key="1">
    <citation type="journal article" date="2021" name="Mol. Ecol. Resour.">
        <title>Phylogenomic analyses of the genus Drosophila reveals genomic signals of climate adaptation.</title>
        <authorList>
            <person name="Li F."/>
            <person name="Rane R.V."/>
            <person name="Luria V."/>
            <person name="Xiong Z."/>
            <person name="Chen J."/>
            <person name="Li Z."/>
            <person name="Catullo R.A."/>
            <person name="Griffin P.C."/>
            <person name="Schiffer M."/>
            <person name="Pearce S."/>
            <person name="Lee S.F."/>
            <person name="McElroy K."/>
            <person name="Stocker A."/>
            <person name="Shirriffs J."/>
            <person name="Cockerell F."/>
            <person name="Coppin C."/>
            <person name="Sgro C.M."/>
            <person name="Karger A."/>
            <person name="Cain J.W."/>
            <person name="Weber J.A."/>
            <person name="Santpere G."/>
            <person name="Kirschner M.W."/>
            <person name="Hoffmann A.A."/>
            <person name="Oakeshott J.G."/>
            <person name="Zhang G."/>
        </authorList>
    </citation>
    <scope>NUCLEOTIDE SEQUENCE</scope>
    <source>
        <strain evidence="2">BGI-SZ-2011g</strain>
    </source>
</reference>
<evidence type="ECO:0000313" key="3">
    <source>
        <dbReference type="Proteomes" id="UP001200034"/>
    </source>
</evidence>
<feature type="transmembrane region" description="Helical" evidence="1">
    <location>
        <begin position="62"/>
        <end position="84"/>
    </location>
</feature>
<name>A0AAD4PKM9_9MUSC</name>
<dbReference type="EMBL" id="JAJJHW010002585">
    <property type="protein sequence ID" value="KAH8371885.1"/>
    <property type="molecule type" value="Genomic_DNA"/>
</dbReference>
<dbReference type="AlphaFoldDB" id="A0AAD4PKM9"/>
<keyword evidence="1" id="KW-0472">Membrane</keyword>
<keyword evidence="3" id="KW-1185">Reference proteome</keyword>
<feature type="non-terminal residue" evidence="2">
    <location>
        <position position="104"/>
    </location>
</feature>
<accession>A0AAD4PKM9</accession>
<feature type="transmembrane region" description="Helical" evidence="1">
    <location>
        <begin position="30"/>
        <end position="50"/>
    </location>
</feature>
<dbReference type="Proteomes" id="UP001200034">
    <property type="component" value="Unassembled WGS sequence"/>
</dbReference>
<protein>
    <submittedName>
        <fullName evidence="2">Uncharacterized protein</fullName>
    </submittedName>
</protein>
<evidence type="ECO:0000313" key="2">
    <source>
        <dbReference type="EMBL" id="KAH8371885.1"/>
    </source>
</evidence>
<feature type="non-terminal residue" evidence="2">
    <location>
        <position position="1"/>
    </location>
</feature>
<organism evidence="2 3">
    <name type="scientific">Drosophila rubida</name>
    <dbReference type="NCBI Taxonomy" id="30044"/>
    <lineage>
        <taxon>Eukaryota</taxon>
        <taxon>Metazoa</taxon>
        <taxon>Ecdysozoa</taxon>
        <taxon>Arthropoda</taxon>
        <taxon>Hexapoda</taxon>
        <taxon>Insecta</taxon>
        <taxon>Pterygota</taxon>
        <taxon>Neoptera</taxon>
        <taxon>Endopterygota</taxon>
        <taxon>Diptera</taxon>
        <taxon>Brachycera</taxon>
        <taxon>Muscomorpha</taxon>
        <taxon>Ephydroidea</taxon>
        <taxon>Drosophilidae</taxon>
        <taxon>Drosophila</taxon>
    </lineage>
</organism>
<comment type="caution">
    <text evidence="2">The sequence shown here is derived from an EMBL/GenBank/DDBJ whole genome shotgun (WGS) entry which is preliminary data.</text>
</comment>
<gene>
    <name evidence="2" type="ORF">KR093_009237</name>
</gene>
<keyword evidence="1" id="KW-0812">Transmembrane</keyword>